<proteinExistence type="inferred from homology"/>
<organism evidence="5 6">
    <name type="scientific">Alkalicoccus daliensis</name>
    <dbReference type="NCBI Taxonomy" id="745820"/>
    <lineage>
        <taxon>Bacteria</taxon>
        <taxon>Bacillati</taxon>
        <taxon>Bacillota</taxon>
        <taxon>Bacilli</taxon>
        <taxon>Bacillales</taxon>
        <taxon>Bacillaceae</taxon>
        <taxon>Alkalicoccus</taxon>
    </lineage>
</organism>
<dbReference type="STRING" id="745820.SAMN04488053_10351"/>
<dbReference type="Gene3D" id="3.30.360.10">
    <property type="entry name" value="Dihydrodipicolinate Reductase, domain 2"/>
    <property type="match status" value="1"/>
</dbReference>
<name>A0A1H0DQX6_9BACI</name>
<keyword evidence="2" id="KW-0560">Oxidoreductase</keyword>
<evidence type="ECO:0000256" key="2">
    <source>
        <dbReference type="ARBA" id="ARBA00023002"/>
    </source>
</evidence>
<dbReference type="OrthoDB" id="9815825at2"/>
<dbReference type="RefSeq" id="WP_090842375.1">
    <property type="nucleotide sequence ID" value="NZ_FNIL01000003.1"/>
</dbReference>
<feature type="domain" description="GFO/IDH/MocA-like oxidoreductase" evidence="4">
    <location>
        <begin position="132"/>
        <end position="248"/>
    </location>
</feature>
<dbReference type="InterPro" id="IPR000683">
    <property type="entry name" value="Gfo/Idh/MocA-like_OxRdtase_N"/>
</dbReference>
<dbReference type="Gene3D" id="3.40.50.720">
    <property type="entry name" value="NAD(P)-binding Rossmann-like Domain"/>
    <property type="match status" value="1"/>
</dbReference>
<accession>A0A1H0DQX6</accession>
<comment type="similarity">
    <text evidence="1">Belongs to the Gfo/Idh/MocA family.</text>
</comment>
<dbReference type="InterPro" id="IPR050984">
    <property type="entry name" value="Gfo/Idh/MocA_domain"/>
</dbReference>
<dbReference type="AlphaFoldDB" id="A0A1H0DQX6"/>
<dbReference type="SUPFAM" id="SSF55347">
    <property type="entry name" value="Glyceraldehyde-3-phosphate dehydrogenase-like, C-terminal domain"/>
    <property type="match status" value="1"/>
</dbReference>
<gene>
    <name evidence="5" type="ORF">SAMN04488053_10351</name>
</gene>
<sequence length="327" mass="36058">MSQIRWGILSSAGIAKTQMVPAIKEADNAVLQAVASVSGKAQSTAEEWGAASAHDSYEALLNDPEVDAVYIPLPNNMHKEWVIKAMHHGKHVLVEKPAALNTEEIREIREAGKETGMTWMEGFMYQFHPQHAYVKELIANGAVGKVKRIRASFSFALDLNSDNIRLDASLGGGSLYDVGCYCVHACRYILEQEPERVISTGRRLTADGVDISTSGLLTFKDIDGVIDCSFNEAALNRYEVIGEEGRIEVPYAFRPDQNPNDGLGEVILKDQQGALKEQKTFAGNQFTEQITHFSQSIINGTKPLYSPESTYNNMKVIEALYASQEQA</sequence>
<dbReference type="Proteomes" id="UP000198778">
    <property type="component" value="Unassembled WGS sequence"/>
</dbReference>
<dbReference type="PANTHER" id="PTHR22604:SF105">
    <property type="entry name" value="TRANS-1,2-DIHYDROBENZENE-1,2-DIOL DEHYDROGENASE"/>
    <property type="match status" value="1"/>
</dbReference>
<evidence type="ECO:0000313" key="5">
    <source>
        <dbReference type="EMBL" id="SDN72574.1"/>
    </source>
</evidence>
<dbReference type="GO" id="GO:0000166">
    <property type="term" value="F:nucleotide binding"/>
    <property type="evidence" value="ECO:0007669"/>
    <property type="project" value="InterPro"/>
</dbReference>
<dbReference type="InterPro" id="IPR055170">
    <property type="entry name" value="GFO_IDH_MocA-like_dom"/>
</dbReference>
<protein>
    <submittedName>
        <fullName evidence="5">Predicted dehydrogenase</fullName>
    </submittedName>
</protein>
<dbReference type="SUPFAM" id="SSF51735">
    <property type="entry name" value="NAD(P)-binding Rossmann-fold domains"/>
    <property type="match status" value="1"/>
</dbReference>
<dbReference type="Pfam" id="PF01408">
    <property type="entry name" value="GFO_IDH_MocA"/>
    <property type="match status" value="1"/>
</dbReference>
<feature type="domain" description="Gfo/Idh/MocA-like oxidoreductase N-terminal" evidence="3">
    <location>
        <begin position="7"/>
        <end position="122"/>
    </location>
</feature>
<dbReference type="PANTHER" id="PTHR22604">
    <property type="entry name" value="OXIDOREDUCTASES"/>
    <property type="match status" value="1"/>
</dbReference>
<dbReference type="Pfam" id="PF22725">
    <property type="entry name" value="GFO_IDH_MocA_C3"/>
    <property type="match status" value="1"/>
</dbReference>
<dbReference type="InterPro" id="IPR036291">
    <property type="entry name" value="NAD(P)-bd_dom_sf"/>
</dbReference>
<dbReference type="GO" id="GO:0016491">
    <property type="term" value="F:oxidoreductase activity"/>
    <property type="evidence" value="ECO:0007669"/>
    <property type="project" value="UniProtKB-KW"/>
</dbReference>
<evidence type="ECO:0000256" key="1">
    <source>
        <dbReference type="ARBA" id="ARBA00010928"/>
    </source>
</evidence>
<evidence type="ECO:0000259" key="3">
    <source>
        <dbReference type="Pfam" id="PF01408"/>
    </source>
</evidence>
<keyword evidence="6" id="KW-1185">Reference proteome</keyword>
<evidence type="ECO:0000259" key="4">
    <source>
        <dbReference type="Pfam" id="PF22725"/>
    </source>
</evidence>
<reference evidence="6" key="1">
    <citation type="submission" date="2016-10" db="EMBL/GenBank/DDBJ databases">
        <authorList>
            <person name="Varghese N."/>
            <person name="Submissions S."/>
        </authorList>
    </citation>
    <scope>NUCLEOTIDE SEQUENCE [LARGE SCALE GENOMIC DNA]</scope>
    <source>
        <strain evidence="6">CGMCC 1.10369</strain>
    </source>
</reference>
<evidence type="ECO:0000313" key="6">
    <source>
        <dbReference type="Proteomes" id="UP000198778"/>
    </source>
</evidence>
<dbReference type="EMBL" id="FNIL01000003">
    <property type="protein sequence ID" value="SDN72574.1"/>
    <property type="molecule type" value="Genomic_DNA"/>
</dbReference>